<gene>
    <name evidence="2" type="ORF">PsYK624_047780</name>
</gene>
<feature type="transmembrane region" description="Helical" evidence="1">
    <location>
        <begin position="143"/>
        <end position="164"/>
    </location>
</feature>
<proteinExistence type="predicted"/>
<keyword evidence="1" id="KW-1133">Transmembrane helix</keyword>
<accession>A0A9P3G712</accession>
<evidence type="ECO:0000313" key="2">
    <source>
        <dbReference type="EMBL" id="GJE88695.1"/>
    </source>
</evidence>
<keyword evidence="1" id="KW-0812">Transmembrane</keyword>
<organism evidence="2 3">
    <name type="scientific">Phanerochaete sordida</name>
    <dbReference type="NCBI Taxonomy" id="48140"/>
    <lineage>
        <taxon>Eukaryota</taxon>
        <taxon>Fungi</taxon>
        <taxon>Dikarya</taxon>
        <taxon>Basidiomycota</taxon>
        <taxon>Agaricomycotina</taxon>
        <taxon>Agaricomycetes</taxon>
        <taxon>Polyporales</taxon>
        <taxon>Phanerochaetaceae</taxon>
        <taxon>Phanerochaete</taxon>
    </lineage>
</organism>
<sequence length="167" mass="17594">MTRAAVEVLDVAPGVASAALADRLDNIILVTGLLLSPMYSVLNMRDVAGTPTLCVITYAACAMDACGLLASLFCRLRLRILKSQNRDEQYAQKLSGCRITSALSLVSPMVLLASAMLLLLITLSGSLILDADRTEVFQAAVGVPQLVLLVVGGSFLVAHGSFVLRSS</sequence>
<dbReference type="EMBL" id="BPQB01000010">
    <property type="protein sequence ID" value="GJE88695.1"/>
    <property type="molecule type" value="Genomic_DNA"/>
</dbReference>
<dbReference type="AlphaFoldDB" id="A0A9P3G712"/>
<dbReference type="OrthoDB" id="10555255at2759"/>
<comment type="caution">
    <text evidence="2">The sequence shown here is derived from an EMBL/GenBank/DDBJ whole genome shotgun (WGS) entry which is preliminary data.</text>
</comment>
<keyword evidence="3" id="KW-1185">Reference proteome</keyword>
<evidence type="ECO:0000256" key="1">
    <source>
        <dbReference type="SAM" id="Phobius"/>
    </source>
</evidence>
<name>A0A9P3G712_9APHY</name>
<feature type="transmembrane region" description="Helical" evidence="1">
    <location>
        <begin position="99"/>
        <end position="123"/>
    </location>
</feature>
<reference evidence="2 3" key="1">
    <citation type="submission" date="2021-08" db="EMBL/GenBank/DDBJ databases">
        <title>Draft Genome Sequence of Phanerochaete sordida strain YK-624.</title>
        <authorList>
            <person name="Mori T."/>
            <person name="Dohra H."/>
            <person name="Suzuki T."/>
            <person name="Kawagishi H."/>
            <person name="Hirai H."/>
        </authorList>
    </citation>
    <scope>NUCLEOTIDE SEQUENCE [LARGE SCALE GENOMIC DNA]</scope>
    <source>
        <strain evidence="2 3">YK-624</strain>
    </source>
</reference>
<dbReference type="Proteomes" id="UP000703269">
    <property type="component" value="Unassembled WGS sequence"/>
</dbReference>
<evidence type="ECO:0000313" key="3">
    <source>
        <dbReference type="Proteomes" id="UP000703269"/>
    </source>
</evidence>
<feature type="transmembrane region" description="Helical" evidence="1">
    <location>
        <begin position="56"/>
        <end position="78"/>
    </location>
</feature>
<feature type="transmembrane region" description="Helical" evidence="1">
    <location>
        <begin position="27"/>
        <end position="44"/>
    </location>
</feature>
<keyword evidence="1" id="KW-0472">Membrane</keyword>
<protein>
    <submittedName>
        <fullName evidence="2">Uncharacterized protein</fullName>
    </submittedName>
</protein>